<accession>A0A645F1R9</accession>
<reference evidence="2" key="1">
    <citation type="submission" date="2019-08" db="EMBL/GenBank/DDBJ databases">
        <authorList>
            <person name="Kucharzyk K."/>
            <person name="Murdoch R.W."/>
            <person name="Higgins S."/>
            <person name="Loffler F."/>
        </authorList>
    </citation>
    <scope>NUCLEOTIDE SEQUENCE</scope>
</reference>
<name>A0A645F1R9_9ZZZZ</name>
<dbReference type="EMBL" id="VSSQ01053717">
    <property type="protein sequence ID" value="MPN07710.1"/>
    <property type="molecule type" value="Genomic_DNA"/>
</dbReference>
<dbReference type="Pfam" id="PF14512">
    <property type="entry name" value="TM1586_NiRdase"/>
    <property type="match status" value="1"/>
</dbReference>
<protein>
    <recommendedName>
        <fullName evidence="1">Putative nitroreductase TM1586 domain-containing protein</fullName>
    </recommendedName>
</protein>
<comment type="caution">
    <text evidence="2">The sequence shown here is derived from an EMBL/GenBank/DDBJ whole genome shotgun (WGS) entry which is preliminary data.</text>
</comment>
<dbReference type="InterPro" id="IPR000415">
    <property type="entry name" value="Nitroreductase-like"/>
</dbReference>
<dbReference type="AlphaFoldDB" id="A0A645F1R9"/>
<gene>
    <name evidence="2" type="ORF">SDC9_154981</name>
</gene>
<dbReference type="InterPro" id="IPR029478">
    <property type="entry name" value="TM1586_NiRdase"/>
</dbReference>
<dbReference type="GO" id="GO:0016491">
    <property type="term" value="F:oxidoreductase activity"/>
    <property type="evidence" value="ECO:0007669"/>
    <property type="project" value="InterPro"/>
</dbReference>
<dbReference type="Gene3D" id="3.40.109.30">
    <property type="entry name" value="putative nitroreductase (tm1586), domain 2"/>
    <property type="match status" value="1"/>
</dbReference>
<organism evidence="2">
    <name type="scientific">bioreactor metagenome</name>
    <dbReference type="NCBI Taxonomy" id="1076179"/>
    <lineage>
        <taxon>unclassified sequences</taxon>
        <taxon>metagenomes</taxon>
        <taxon>ecological metagenomes</taxon>
    </lineage>
</organism>
<evidence type="ECO:0000259" key="1">
    <source>
        <dbReference type="Pfam" id="PF14512"/>
    </source>
</evidence>
<dbReference type="Gene3D" id="3.40.109.10">
    <property type="entry name" value="NADH Oxidase"/>
    <property type="match status" value="1"/>
</dbReference>
<dbReference type="SUPFAM" id="SSF55469">
    <property type="entry name" value="FMN-dependent nitroreductase-like"/>
    <property type="match status" value="1"/>
</dbReference>
<feature type="domain" description="Putative nitroreductase TM1586" evidence="1">
    <location>
        <begin position="76"/>
        <end position="227"/>
    </location>
</feature>
<evidence type="ECO:0000313" key="2">
    <source>
        <dbReference type="EMBL" id="MPN07710.1"/>
    </source>
</evidence>
<proteinExistence type="predicted"/>
<sequence>MPACPWEGFFSAAQLKRWSEAIPLRFACRRFSAPAGVDQQITLAYTAARVSLPGVRLALLDCDSNRLFLSLPFFPRIEYARQYVAVIIDTGIENAQLHAGVSGEAMVLEMSAMGLGSCWVQGTFRRSAVDIPLSSREKVAAVIPYGQPSSKEGGRSRRRKPLKALCLDKPETWPNWAFQAAESVRIAPSALNSQPWRFSRSGGTLRLSGRGFGNINFGIAAMHIECALNTQPHIWRFSSDNKGLLITYKEET</sequence>